<reference evidence="2" key="1">
    <citation type="submission" date="2023-02" db="EMBL/GenBank/DDBJ databases">
        <title>Genome of toxic invasive species Heracleum sosnowskyi carries increased number of genes despite the absence of recent whole-genome duplications.</title>
        <authorList>
            <person name="Schelkunov M."/>
            <person name="Shtratnikova V."/>
            <person name="Makarenko M."/>
            <person name="Klepikova A."/>
            <person name="Omelchenko D."/>
            <person name="Novikova G."/>
            <person name="Obukhova E."/>
            <person name="Bogdanov V."/>
            <person name="Penin A."/>
            <person name="Logacheva M."/>
        </authorList>
    </citation>
    <scope>NUCLEOTIDE SEQUENCE</scope>
    <source>
        <strain evidence="2">Hsosn_3</strain>
        <tissue evidence="2">Leaf</tissue>
    </source>
</reference>
<accession>A0AAD8MWD9</accession>
<dbReference type="AlphaFoldDB" id="A0AAD8MWD9"/>
<evidence type="ECO:0000313" key="3">
    <source>
        <dbReference type="Proteomes" id="UP001237642"/>
    </source>
</evidence>
<sequence>MALSGTIDHTEGHPCKKSWLVSLYNKVLVGTPGCLLNVGLQILSSSNPYDNLNLFSTIDIHQIKLHGRSSLKGTPTRKDEGPELLSEPETPVSRGHPRSSSDSFAYVDAANAANLDYVAHDEYRSRNMSSLYSWKSQDLDYYKDAHNASAEPNSFRKYKNRAWNSPSNVMAHPSGLLPAKDLHQSFVST</sequence>
<dbReference type="EMBL" id="JAUIZM010000005">
    <property type="protein sequence ID" value="KAK1386148.1"/>
    <property type="molecule type" value="Genomic_DNA"/>
</dbReference>
<evidence type="ECO:0000256" key="1">
    <source>
        <dbReference type="SAM" id="MobiDB-lite"/>
    </source>
</evidence>
<proteinExistence type="predicted"/>
<dbReference type="PANTHER" id="PTHR46835:SF3">
    <property type="entry name" value="BASIC-LEUCINE ZIPPER (BZIP) TRANSCRIPTION FACTOR FAMILY PROTEIN"/>
    <property type="match status" value="1"/>
</dbReference>
<gene>
    <name evidence="2" type="ORF">POM88_023883</name>
</gene>
<feature type="region of interest" description="Disordered" evidence="1">
    <location>
        <begin position="69"/>
        <end position="101"/>
    </location>
</feature>
<evidence type="ECO:0000313" key="2">
    <source>
        <dbReference type="EMBL" id="KAK1386148.1"/>
    </source>
</evidence>
<keyword evidence="3" id="KW-1185">Reference proteome</keyword>
<protein>
    <submittedName>
        <fullName evidence="2">Uncharacterized protein</fullName>
    </submittedName>
</protein>
<dbReference type="PANTHER" id="PTHR46835">
    <property type="entry name" value="BASIC-LEUCINE ZIPPER (BZIP) TRANSCRIPTION FACTOR FAMILY PROTEIN-RELATED"/>
    <property type="match status" value="1"/>
</dbReference>
<dbReference type="Proteomes" id="UP001237642">
    <property type="component" value="Unassembled WGS sequence"/>
</dbReference>
<dbReference type="InterPro" id="IPR044797">
    <property type="entry name" value="At4g06598-like"/>
</dbReference>
<comment type="caution">
    <text evidence="2">The sequence shown here is derived from an EMBL/GenBank/DDBJ whole genome shotgun (WGS) entry which is preliminary data.</text>
</comment>
<reference evidence="2" key="2">
    <citation type="submission" date="2023-05" db="EMBL/GenBank/DDBJ databases">
        <authorList>
            <person name="Schelkunov M.I."/>
        </authorList>
    </citation>
    <scope>NUCLEOTIDE SEQUENCE</scope>
    <source>
        <strain evidence="2">Hsosn_3</strain>
        <tissue evidence="2">Leaf</tissue>
    </source>
</reference>
<organism evidence="2 3">
    <name type="scientific">Heracleum sosnowskyi</name>
    <dbReference type="NCBI Taxonomy" id="360622"/>
    <lineage>
        <taxon>Eukaryota</taxon>
        <taxon>Viridiplantae</taxon>
        <taxon>Streptophyta</taxon>
        <taxon>Embryophyta</taxon>
        <taxon>Tracheophyta</taxon>
        <taxon>Spermatophyta</taxon>
        <taxon>Magnoliopsida</taxon>
        <taxon>eudicotyledons</taxon>
        <taxon>Gunneridae</taxon>
        <taxon>Pentapetalae</taxon>
        <taxon>asterids</taxon>
        <taxon>campanulids</taxon>
        <taxon>Apiales</taxon>
        <taxon>Apiaceae</taxon>
        <taxon>Apioideae</taxon>
        <taxon>apioid superclade</taxon>
        <taxon>Tordylieae</taxon>
        <taxon>Tordyliinae</taxon>
        <taxon>Heracleum</taxon>
    </lineage>
</organism>
<name>A0AAD8MWD9_9APIA</name>